<dbReference type="GO" id="GO:0043565">
    <property type="term" value="F:sequence-specific DNA binding"/>
    <property type="evidence" value="ECO:0007669"/>
    <property type="project" value="TreeGrafter"/>
</dbReference>
<evidence type="ECO:0000256" key="3">
    <source>
        <dbReference type="ARBA" id="ARBA00023125"/>
    </source>
</evidence>
<dbReference type="Proteomes" id="UP000029391">
    <property type="component" value="Unassembled WGS sequence"/>
</dbReference>
<dbReference type="PANTHER" id="PTHR30537">
    <property type="entry name" value="HTH-TYPE TRANSCRIPTIONAL REGULATOR"/>
    <property type="match status" value="1"/>
</dbReference>
<proteinExistence type="inferred from homology"/>
<dbReference type="RefSeq" id="WP_043798214.1">
    <property type="nucleotide sequence ID" value="NZ_AWXU01000051.1"/>
</dbReference>
<dbReference type="PRINTS" id="PR00039">
    <property type="entry name" value="HTHLYSR"/>
</dbReference>
<dbReference type="Gene3D" id="3.40.190.10">
    <property type="entry name" value="Periplasmic binding protein-like II"/>
    <property type="match status" value="2"/>
</dbReference>
<evidence type="ECO:0000313" key="6">
    <source>
        <dbReference type="EMBL" id="KFN48630.1"/>
    </source>
</evidence>
<dbReference type="Gene3D" id="1.10.10.10">
    <property type="entry name" value="Winged helix-like DNA-binding domain superfamily/Winged helix DNA-binding domain"/>
    <property type="match status" value="1"/>
</dbReference>
<keyword evidence="4" id="KW-0804">Transcription</keyword>
<dbReference type="GO" id="GO:0003700">
    <property type="term" value="F:DNA-binding transcription factor activity"/>
    <property type="evidence" value="ECO:0007669"/>
    <property type="project" value="InterPro"/>
</dbReference>
<dbReference type="PROSITE" id="PS50931">
    <property type="entry name" value="HTH_LYSR"/>
    <property type="match status" value="1"/>
</dbReference>
<evidence type="ECO:0000313" key="7">
    <source>
        <dbReference type="Proteomes" id="UP000029391"/>
    </source>
</evidence>
<dbReference type="OrthoDB" id="5526340at2"/>
<dbReference type="Pfam" id="PF03466">
    <property type="entry name" value="LysR_substrate"/>
    <property type="match status" value="1"/>
</dbReference>
<dbReference type="SUPFAM" id="SSF53850">
    <property type="entry name" value="Periplasmic binding protein-like II"/>
    <property type="match status" value="1"/>
</dbReference>
<dbReference type="GO" id="GO:0006351">
    <property type="term" value="P:DNA-templated transcription"/>
    <property type="evidence" value="ECO:0007669"/>
    <property type="project" value="TreeGrafter"/>
</dbReference>
<dbReference type="InterPro" id="IPR000847">
    <property type="entry name" value="LysR_HTH_N"/>
</dbReference>
<dbReference type="InterPro" id="IPR036388">
    <property type="entry name" value="WH-like_DNA-bd_sf"/>
</dbReference>
<dbReference type="eggNOG" id="COG0583">
    <property type="taxonomic scope" value="Bacteria"/>
</dbReference>
<dbReference type="EMBL" id="AWXU01000051">
    <property type="protein sequence ID" value="KFN48630.1"/>
    <property type="molecule type" value="Genomic_DNA"/>
</dbReference>
<evidence type="ECO:0000256" key="2">
    <source>
        <dbReference type="ARBA" id="ARBA00023015"/>
    </source>
</evidence>
<organism evidence="6 7">
    <name type="scientific">Arenimonas composti TR7-09 = DSM 18010</name>
    <dbReference type="NCBI Taxonomy" id="1121013"/>
    <lineage>
        <taxon>Bacteria</taxon>
        <taxon>Pseudomonadati</taxon>
        <taxon>Pseudomonadota</taxon>
        <taxon>Gammaproteobacteria</taxon>
        <taxon>Lysobacterales</taxon>
        <taxon>Lysobacteraceae</taxon>
        <taxon>Arenimonas</taxon>
    </lineage>
</organism>
<evidence type="ECO:0000259" key="5">
    <source>
        <dbReference type="PROSITE" id="PS50931"/>
    </source>
</evidence>
<accession>A0A091BWA3</accession>
<evidence type="ECO:0000256" key="1">
    <source>
        <dbReference type="ARBA" id="ARBA00009437"/>
    </source>
</evidence>
<evidence type="ECO:0000256" key="4">
    <source>
        <dbReference type="ARBA" id="ARBA00023163"/>
    </source>
</evidence>
<feature type="domain" description="HTH lysR-type" evidence="5">
    <location>
        <begin position="8"/>
        <end position="63"/>
    </location>
</feature>
<name>A0A091BWA3_9GAMM</name>
<keyword evidence="2" id="KW-0805">Transcription regulation</keyword>
<comment type="caution">
    <text evidence="6">The sequence shown here is derived from an EMBL/GenBank/DDBJ whole genome shotgun (WGS) entry which is preliminary data.</text>
</comment>
<dbReference type="AlphaFoldDB" id="A0A091BWA3"/>
<gene>
    <name evidence="6" type="ORF">P873_14115</name>
</gene>
<reference evidence="6 7" key="1">
    <citation type="submission" date="2013-09" db="EMBL/GenBank/DDBJ databases">
        <title>Genome sequencing of Arenimonas composti.</title>
        <authorList>
            <person name="Chen F."/>
            <person name="Wang G."/>
        </authorList>
    </citation>
    <scope>NUCLEOTIDE SEQUENCE [LARGE SCALE GENOMIC DNA]</scope>
    <source>
        <strain evidence="6 7">TR7-09</strain>
    </source>
</reference>
<dbReference type="PANTHER" id="PTHR30537:SF79">
    <property type="entry name" value="TRANSCRIPTIONAL REGULATOR-RELATED"/>
    <property type="match status" value="1"/>
</dbReference>
<dbReference type="STRING" id="1121013.GCA_000426365_02046"/>
<dbReference type="SUPFAM" id="SSF46785">
    <property type="entry name" value="Winged helix' DNA-binding domain"/>
    <property type="match status" value="1"/>
</dbReference>
<dbReference type="InterPro" id="IPR058163">
    <property type="entry name" value="LysR-type_TF_proteobact-type"/>
</dbReference>
<dbReference type="FunFam" id="1.10.10.10:FF:000001">
    <property type="entry name" value="LysR family transcriptional regulator"/>
    <property type="match status" value="1"/>
</dbReference>
<sequence>MALRSDWLPALAAFEAAARHQNFAHAAEELHLTASAVSHHVRKLEGRLGVALFQRHARGVALTAEGRQLADAASNALADLDGSLKALRGGRGETARVRLTTLHSLSVSWLLPRLPRFAAAFLDIALALETDTALARFDDGGPDLGIRHGPGHWPGLTAHPLMDEELFAVASPALPGIDALREPADLLRLPLIADLARQGWPDWFRAAGLHGPRFEERWRFVDSTGAMHAAAQGLGVALARDRIARPWLADGRLVRLPFPSLPARWSYHIVYPSHRRLRAPAQAFVRWLLDDVAEFGP</sequence>
<keyword evidence="3" id="KW-0238">DNA-binding</keyword>
<keyword evidence="7" id="KW-1185">Reference proteome</keyword>
<comment type="similarity">
    <text evidence="1">Belongs to the LysR transcriptional regulatory family.</text>
</comment>
<dbReference type="Pfam" id="PF00126">
    <property type="entry name" value="HTH_1"/>
    <property type="match status" value="1"/>
</dbReference>
<protein>
    <recommendedName>
        <fullName evidence="5">HTH lysR-type domain-containing protein</fullName>
    </recommendedName>
</protein>
<dbReference type="InterPro" id="IPR036390">
    <property type="entry name" value="WH_DNA-bd_sf"/>
</dbReference>
<dbReference type="InterPro" id="IPR005119">
    <property type="entry name" value="LysR_subst-bd"/>
</dbReference>
<dbReference type="CDD" id="cd08432">
    <property type="entry name" value="PBP2_GcdR_TrpI_HvrB_AmpR_like"/>
    <property type="match status" value="1"/>
</dbReference>